<protein>
    <submittedName>
        <fullName evidence="3">Uncharacterized protein</fullName>
    </submittedName>
</protein>
<evidence type="ECO:0000256" key="1">
    <source>
        <dbReference type="SAM" id="MobiDB-lite"/>
    </source>
</evidence>
<evidence type="ECO:0000256" key="2">
    <source>
        <dbReference type="SAM" id="Phobius"/>
    </source>
</evidence>
<feature type="non-terminal residue" evidence="3">
    <location>
        <position position="494"/>
    </location>
</feature>
<sequence>HPYFRIELRAVLPDRLIVYRSVPVHKESVKYAVVSQRTGTIAAKILAATKVAMRTASIAEKNPAEMADVLLANSANNTATQDSPVKALQVLPNHNTVLQDGVLHAYHRPLPAGEQSKGDDMVSGGDRAAAPNAPVGGPGAAAPAGALEVVGDVAPPDDDGQVDGLAFGRQPDGAAGAADAGLGPGAAKTGGLWRRRCAGLRSGAKHAEVGVRADAPRTLYAGLAATGRRRNALASLRGPSLILLLAQMHAAKDMLLMLALVLFPPLRLLCAALLFLVSRLHARWSAIGAEQWKATLARSKAQASGRDARVEENGSEVTAAGNVSDLVELREFRNRAAETGLDVRDSERRGHAVRKAAEVASANFMSRSAPATGCAAESIAKADAFLAAGRSLDLQALLGRLAGWSQVHIEPLHEPAEASWWTQALAGTSDGVDMVRELVGKAALVRKQAWAQMRACLQLLVHAAGDIVAHTDYLPLVRALRRCLLTLCGASPFG</sequence>
<dbReference type="Proteomes" id="UP001189429">
    <property type="component" value="Unassembled WGS sequence"/>
</dbReference>
<keyword evidence="2" id="KW-0812">Transmembrane</keyword>
<evidence type="ECO:0000313" key="4">
    <source>
        <dbReference type="Proteomes" id="UP001189429"/>
    </source>
</evidence>
<accession>A0ABN9RP09</accession>
<keyword evidence="2" id="KW-1133">Transmembrane helix</keyword>
<reference evidence="3" key="1">
    <citation type="submission" date="2023-10" db="EMBL/GenBank/DDBJ databases">
        <authorList>
            <person name="Chen Y."/>
            <person name="Shah S."/>
            <person name="Dougan E. K."/>
            <person name="Thang M."/>
            <person name="Chan C."/>
        </authorList>
    </citation>
    <scope>NUCLEOTIDE SEQUENCE [LARGE SCALE GENOMIC DNA]</scope>
</reference>
<feature type="region of interest" description="Disordered" evidence="1">
    <location>
        <begin position="110"/>
        <end position="130"/>
    </location>
</feature>
<feature type="transmembrane region" description="Helical" evidence="2">
    <location>
        <begin position="254"/>
        <end position="277"/>
    </location>
</feature>
<organism evidence="3 4">
    <name type="scientific">Prorocentrum cordatum</name>
    <dbReference type="NCBI Taxonomy" id="2364126"/>
    <lineage>
        <taxon>Eukaryota</taxon>
        <taxon>Sar</taxon>
        <taxon>Alveolata</taxon>
        <taxon>Dinophyceae</taxon>
        <taxon>Prorocentrales</taxon>
        <taxon>Prorocentraceae</taxon>
        <taxon>Prorocentrum</taxon>
    </lineage>
</organism>
<keyword evidence="4" id="KW-1185">Reference proteome</keyword>
<dbReference type="EMBL" id="CAUYUJ010007435">
    <property type="protein sequence ID" value="CAK0820732.1"/>
    <property type="molecule type" value="Genomic_DNA"/>
</dbReference>
<evidence type="ECO:0000313" key="3">
    <source>
        <dbReference type="EMBL" id="CAK0820732.1"/>
    </source>
</evidence>
<keyword evidence="2" id="KW-0472">Membrane</keyword>
<comment type="caution">
    <text evidence="3">The sequence shown here is derived from an EMBL/GenBank/DDBJ whole genome shotgun (WGS) entry which is preliminary data.</text>
</comment>
<name>A0ABN9RP09_9DINO</name>
<proteinExistence type="predicted"/>
<gene>
    <name evidence="3" type="ORF">PCOR1329_LOCUS22291</name>
</gene>
<feature type="non-terminal residue" evidence="3">
    <location>
        <position position="1"/>
    </location>
</feature>